<dbReference type="Proteomes" id="UP000254340">
    <property type="component" value="Unassembled WGS sequence"/>
</dbReference>
<evidence type="ECO:0000256" key="1">
    <source>
        <dbReference type="SAM" id="MobiDB-lite"/>
    </source>
</evidence>
<evidence type="ECO:0000313" key="3">
    <source>
        <dbReference type="Proteomes" id="UP000254340"/>
    </source>
</evidence>
<proteinExistence type="predicted"/>
<dbReference type="EMBL" id="UGLH01000006">
    <property type="protein sequence ID" value="STT85531.1"/>
    <property type="molecule type" value="Genomic_DNA"/>
</dbReference>
<reference evidence="2 3" key="1">
    <citation type="submission" date="2018-06" db="EMBL/GenBank/DDBJ databases">
        <authorList>
            <consortium name="Pathogen Informatics"/>
            <person name="Doyle S."/>
        </authorList>
    </citation>
    <scope>NUCLEOTIDE SEQUENCE [LARGE SCALE GENOMIC DNA]</scope>
    <source>
        <strain evidence="2 3">NCTC5047</strain>
    </source>
</reference>
<dbReference type="AlphaFoldDB" id="A0A377XUD1"/>
<protein>
    <submittedName>
        <fullName evidence="2">Gp9</fullName>
    </submittedName>
</protein>
<organism evidence="2 3">
    <name type="scientific">Klebsiella pneumoniae</name>
    <dbReference type="NCBI Taxonomy" id="573"/>
    <lineage>
        <taxon>Bacteria</taxon>
        <taxon>Pseudomonadati</taxon>
        <taxon>Pseudomonadota</taxon>
        <taxon>Gammaproteobacteria</taxon>
        <taxon>Enterobacterales</taxon>
        <taxon>Enterobacteriaceae</taxon>
        <taxon>Klebsiella/Raoultella group</taxon>
        <taxon>Klebsiella</taxon>
        <taxon>Klebsiella pneumoniae complex</taxon>
    </lineage>
</organism>
<dbReference type="Pfam" id="PF19774">
    <property type="entry name" value="DUF6260"/>
    <property type="match status" value="1"/>
</dbReference>
<feature type="region of interest" description="Disordered" evidence="1">
    <location>
        <begin position="374"/>
        <end position="394"/>
    </location>
</feature>
<dbReference type="InterPro" id="IPR046227">
    <property type="entry name" value="DUF6260"/>
</dbReference>
<evidence type="ECO:0000313" key="2">
    <source>
        <dbReference type="EMBL" id="STT85531.1"/>
    </source>
</evidence>
<gene>
    <name evidence="2" type="ORF">NCTC5047_06618</name>
</gene>
<name>A0A377XUD1_KLEPN</name>
<accession>A0A377XUD1</accession>
<sequence length="394" mass="44072">MLVYSKSLGEKTGNLAVNQYQFGMLTMERNAALNHQGVNVMQEIADRLNAVNHLNGINAVRSPADLYKAFDQTVLRQFQPNTEFTLFNDLMPLSRSVRINQTVYEYAKSGGRMWAHTSMSGQIGAALDAVQYQYDGTMVPVHDTGFKFHWREPRLNNPDAFDIISDAQFESTNEVRRQYVDYIYNGYRDAEGNYIKFDDKTWKGLKNDERVAMVDLGKSGLNIDFTSASATANQIRNAAIKLRDTLKLTNNQYAEQTWYVSSAIISSLERYFSDNYQSDTILQELLKLSGIAAIKEDAQLTGNQILIVPLTAGVIAPIVGQAFGTVADPRPFYNSDYIWRTWGAAGLMVKTDINSKKSVIYAHSSDDDKVLEVATPGNDAAEEAESGTKSKKEK</sequence>